<evidence type="ECO:0000256" key="1">
    <source>
        <dbReference type="SAM" id="MobiDB-lite"/>
    </source>
</evidence>
<name>A0AAD4MPG7_9BILA</name>
<dbReference type="InterPro" id="IPR045473">
    <property type="entry name" value="ASM_C"/>
</dbReference>
<dbReference type="Proteomes" id="UP001201812">
    <property type="component" value="Unassembled WGS sequence"/>
</dbReference>
<feature type="compositionally biased region" description="Polar residues" evidence="1">
    <location>
        <begin position="191"/>
        <end position="206"/>
    </location>
</feature>
<accession>A0AAD4MPG7</accession>
<feature type="domain" description="Sphingomyelin phosphodiesterase C-terminal" evidence="2">
    <location>
        <begin position="85"/>
        <end position="154"/>
    </location>
</feature>
<sequence>MFRTLSTVELGEPLLSLTSATHKIVSGRIEIKCPRNQRKALLFALFGADSYIRTLNELLNSRMEMTGEPVDKGLPLHSSKECFRTYHIDLEKLNEHSATPWSLEYSMKSAYQMDEISPQSFAKLVENFRRDPNGSHFKDHIKHHNVMRNTNSLTEDQRSLSMDWEYCSHNSTTKYGFNAASKERKKRPPQNGLSLQQIKLSSSDVS</sequence>
<evidence type="ECO:0000259" key="2">
    <source>
        <dbReference type="Pfam" id="PF19272"/>
    </source>
</evidence>
<proteinExistence type="predicted"/>
<dbReference type="EMBL" id="JAKKPZ010000134">
    <property type="protein sequence ID" value="KAI1700789.1"/>
    <property type="molecule type" value="Genomic_DNA"/>
</dbReference>
<organism evidence="3 4">
    <name type="scientific">Ditylenchus destructor</name>
    <dbReference type="NCBI Taxonomy" id="166010"/>
    <lineage>
        <taxon>Eukaryota</taxon>
        <taxon>Metazoa</taxon>
        <taxon>Ecdysozoa</taxon>
        <taxon>Nematoda</taxon>
        <taxon>Chromadorea</taxon>
        <taxon>Rhabditida</taxon>
        <taxon>Tylenchina</taxon>
        <taxon>Tylenchomorpha</taxon>
        <taxon>Sphaerularioidea</taxon>
        <taxon>Anguinidae</taxon>
        <taxon>Anguininae</taxon>
        <taxon>Ditylenchus</taxon>
    </lineage>
</organism>
<dbReference type="Pfam" id="PF19272">
    <property type="entry name" value="ASMase_C"/>
    <property type="match status" value="1"/>
</dbReference>
<reference evidence="3" key="1">
    <citation type="submission" date="2022-01" db="EMBL/GenBank/DDBJ databases">
        <title>Genome Sequence Resource for Two Populations of Ditylenchus destructor, the Migratory Endoparasitic Phytonematode.</title>
        <authorList>
            <person name="Zhang H."/>
            <person name="Lin R."/>
            <person name="Xie B."/>
        </authorList>
    </citation>
    <scope>NUCLEOTIDE SEQUENCE</scope>
    <source>
        <strain evidence="3">BazhouSP</strain>
    </source>
</reference>
<evidence type="ECO:0000313" key="3">
    <source>
        <dbReference type="EMBL" id="KAI1700789.1"/>
    </source>
</evidence>
<dbReference type="AlphaFoldDB" id="A0AAD4MPG7"/>
<gene>
    <name evidence="3" type="ORF">DdX_16477</name>
</gene>
<protein>
    <recommendedName>
        <fullName evidence="2">Sphingomyelin phosphodiesterase C-terminal domain-containing protein</fullName>
    </recommendedName>
</protein>
<comment type="caution">
    <text evidence="3">The sequence shown here is derived from an EMBL/GenBank/DDBJ whole genome shotgun (WGS) entry which is preliminary data.</text>
</comment>
<feature type="region of interest" description="Disordered" evidence="1">
    <location>
        <begin position="179"/>
        <end position="206"/>
    </location>
</feature>
<keyword evidence="4" id="KW-1185">Reference proteome</keyword>
<evidence type="ECO:0000313" key="4">
    <source>
        <dbReference type="Proteomes" id="UP001201812"/>
    </source>
</evidence>